<keyword evidence="12" id="KW-0770">Synapse</keyword>
<dbReference type="OrthoDB" id="5597044at2759"/>
<dbReference type="GO" id="GO:0005794">
    <property type="term" value="C:Golgi apparatus"/>
    <property type="evidence" value="ECO:0007669"/>
    <property type="project" value="UniProtKB-SubCell"/>
</dbReference>
<organism evidence="19 20">
    <name type="scientific">Stylophora pistillata</name>
    <name type="common">Smooth cauliflower coral</name>
    <dbReference type="NCBI Taxonomy" id="50429"/>
    <lineage>
        <taxon>Eukaryota</taxon>
        <taxon>Metazoa</taxon>
        <taxon>Cnidaria</taxon>
        <taxon>Anthozoa</taxon>
        <taxon>Hexacorallia</taxon>
        <taxon>Scleractinia</taxon>
        <taxon>Astrocoeniina</taxon>
        <taxon>Pocilloporidae</taxon>
        <taxon>Stylophora</taxon>
    </lineage>
</organism>
<keyword evidence="15" id="KW-0968">Cytoplasmic vesicle</keyword>
<keyword evidence="9 18" id="KW-0812">Transmembrane</keyword>
<evidence type="ECO:0000313" key="19">
    <source>
        <dbReference type="EMBL" id="PFX21469.1"/>
    </source>
</evidence>
<comment type="caution">
    <text evidence="19">The sequence shown here is derived from an EMBL/GenBank/DDBJ whole genome shotgun (WGS) entry which is preliminary data.</text>
</comment>
<dbReference type="PANTHER" id="PTHR15664">
    <property type="entry name" value="C20ORF30 PROTEIN"/>
    <property type="match status" value="1"/>
</dbReference>
<evidence type="ECO:0000256" key="3">
    <source>
        <dbReference type="ARBA" id="ARBA00004234"/>
    </source>
</evidence>
<evidence type="ECO:0000256" key="8">
    <source>
        <dbReference type="ARBA" id="ARBA00007743"/>
    </source>
</evidence>
<dbReference type="GO" id="GO:0005776">
    <property type="term" value="C:autophagosome"/>
    <property type="evidence" value="ECO:0007669"/>
    <property type="project" value="UniProtKB-SubCell"/>
</dbReference>
<dbReference type="GO" id="GO:0008021">
    <property type="term" value="C:synaptic vesicle"/>
    <property type="evidence" value="ECO:0007669"/>
    <property type="project" value="UniProtKB-SubCell"/>
</dbReference>
<comment type="function">
    <text evidence="16">Involved in trafficking and recycling of synaptic vesicles.</text>
</comment>
<evidence type="ECO:0000256" key="13">
    <source>
        <dbReference type="ARBA" id="ARBA00023034"/>
    </source>
</evidence>
<evidence type="ECO:0000256" key="11">
    <source>
        <dbReference type="ARBA" id="ARBA00022989"/>
    </source>
</evidence>
<dbReference type="Pfam" id="PF05915">
    <property type="entry name" value="TMEM_230_134"/>
    <property type="match status" value="1"/>
</dbReference>
<evidence type="ECO:0000256" key="17">
    <source>
        <dbReference type="ARBA" id="ARBA00024088"/>
    </source>
</evidence>
<evidence type="ECO:0000256" key="6">
    <source>
        <dbReference type="ARBA" id="ARBA00004601"/>
    </source>
</evidence>
<dbReference type="GO" id="GO:0055037">
    <property type="term" value="C:recycling endosome"/>
    <property type="evidence" value="ECO:0007669"/>
    <property type="project" value="UniProtKB-SubCell"/>
</dbReference>
<evidence type="ECO:0000256" key="2">
    <source>
        <dbReference type="ARBA" id="ARBA00004172"/>
    </source>
</evidence>
<evidence type="ECO:0000256" key="15">
    <source>
        <dbReference type="ARBA" id="ARBA00023329"/>
    </source>
</evidence>
<evidence type="ECO:0000256" key="12">
    <source>
        <dbReference type="ARBA" id="ARBA00023018"/>
    </source>
</evidence>
<proteinExistence type="inferred from homology"/>
<dbReference type="GO" id="GO:0005769">
    <property type="term" value="C:early endosome"/>
    <property type="evidence" value="ECO:0007669"/>
    <property type="project" value="UniProtKB-SubCell"/>
</dbReference>
<evidence type="ECO:0000256" key="10">
    <source>
        <dbReference type="ARBA" id="ARBA00022753"/>
    </source>
</evidence>
<keyword evidence="14 18" id="KW-0472">Membrane</keyword>
<name>A0A2B4RXE2_STYPI</name>
<dbReference type="PANTHER" id="PTHR15664:SF6">
    <property type="entry name" value="TRANSMEMBRANE PROTEIN 230"/>
    <property type="match status" value="1"/>
</dbReference>
<dbReference type="GO" id="GO:0005770">
    <property type="term" value="C:late endosome"/>
    <property type="evidence" value="ECO:0007669"/>
    <property type="project" value="UniProtKB-SubCell"/>
</dbReference>
<comment type="similarity">
    <text evidence="8">Belongs to the TMEM134/TMEM230 family.</text>
</comment>
<accession>A0A2B4RXE2</accession>
<dbReference type="InterPro" id="IPR044234">
    <property type="entry name" value="TMEM230"/>
</dbReference>
<keyword evidence="11 18" id="KW-1133">Transmembrane helix</keyword>
<evidence type="ECO:0000256" key="16">
    <source>
        <dbReference type="ARBA" id="ARBA00024003"/>
    </source>
</evidence>
<dbReference type="Proteomes" id="UP000225706">
    <property type="component" value="Unassembled WGS sequence"/>
</dbReference>
<keyword evidence="10" id="KW-0967">Endosome</keyword>
<feature type="transmembrane region" description="Helical" evidence="18">
    <location>
        <begin position="37"/>
        <end position="59"/>
    </location>
</feature>
<evidence type="ECO:0000256" key="7">
    <source>
        <dbReference type="ARBA" id="ARBA00004603"/>
    </source>
</evidence>
<gene>
    <name evidence="19" type="primary">Tmem230</name>
    <name evidence="19" type="ORF">AWC38_SpisGene14042</name>
</gene>
<evidence type="ECO:0000256" key="4">
    <source>
        <dbReference type="ARBA" id="ARBA00004412"/>
    </source>
</evidence>
<dbReference type="STRING" id="50429.A0A2B4RXE2"/>
<evidence type="ECO:0000256" key="5">
    <source>
        <dbReference type="ARBA" id="ARBA00004419"/>
    </source>
</evidence>
<sequence>MPTTIIRSKVKYKKISDDDGYIDAQFRKPPPKVPWKALMLAVFLFSVGTLLLVFGSLLFTGYFDVKYADRTYPLLILGSLMFIPGFYHVRIAYYAWKGYRGYSFEDIPDFD</sequence>
<dbReference type="EMBL" id="LSMT01000275">
    <property type="protein sequence ID" value="PFX21469.1"/>
    <property type="molecule type" value="Genomic_DNA"/>
</dbReference>
<comment type="subcellular location">
    <subcellularLocation>
        <location evidence="5">Cytoplasmic vesicle</location>
        <location evidence="5">Autophagosome</location>
    </subcellularLocation>
    <subcellularLocation>
        <location evidence="3">Cytoplasmic vesicle</location>
        <location evidence="3">Secretory vesicle</location>
        <location evidence="3">Synaptic vesicle</location>
    </subcellularLocation>
    <subcellularLocation>
        <location evidence="4">Early endosome</location>
    </subcellularLocation>
    <subcellularLocation>
        <location evidence="6">Golgi apparatus</location>
        <location evidence="6">trans-Golgi network</location>
    </subcellularLocation>
    <subcellularLocation>
        <location evidence="7">Late endosome</location>
    </subcellularLocation>
    <subcellularLocation>
        <location evidence="1">Membrane</location>
        <topology evidence="1">Multi-pass membrane protein</topology>
    </subcellularLocation>
    <subcellularLocation>
        <location evidence="2">Recycling endosome</location>
    </subcellularLocation>
</comment>
<evidence type="ECO:0000256" key="14">
    <source>
        <dbReference type="ARBA" id="ARBA00023136"/>
    </source>
</evidence>
<reference evidence="20" key="1">
    <citation type="journal article" date="2017" name="bioRxiv">
        <title>Comparative analysis of the genomes of Stylophora pistillata and Acropora digitifera provides evidence for extensive differences between species of corals.</title>
        <authorList>
            <person name="Voolstra C.R."/>
            <person name="Li Y."/>
            <person name="Liew Y.J."/>
            <person name="Baumgarten S."/>
            <person name="Zoccola D."/>
            <person name="Flot J.-F."/>
            <person name="Tambutte S."/>
            <person name="Allemand D."/>
            <person name="Aranda M."/>
        </authorList>
    </citation>
    <scope>NUCLEOTIDE SEQUENCE [LARGE SCALE GENOMIC DNA]</scope>
</reference>
<evidence type="ECO:0000256" key="9">
    <source>
        <dbReference type="ARBA" id="ARBA00022692"/>
    </source>
</evidence>
<evidence type="ECO:0000313" key="20">
    <source>
        <dbReference type="Proteomes" id="UP000225706"/>
    </source>
</evidence>
<feature type="transmembrane region" description="Helical" evidence="18">
    <location>
        <begin position="71"/>
        <end position="93"/>
    </location>
</feature>
<evidence type="ECO:0000256" key="1">
    <source>
        <dbReference type="ARBA" id="ARBA00004141"/>
    </source>
</evidence>
<dbReference type="GO" id="GO:0016020">
    <property type="term" value="C:membrane"/>
    <property type="evidence" value="ECO:0007669"/>
    <property type="project" value="UniProtKB-SubCell"/>
</dbReference>
<keyword evidence="13" id="KW-0333">Golgi apparatus</keyword>
<protein>
    <recommendedName>
        <fullName evidence="17">Transmembrane protein 230</fullName>
    </recommendedName>
</protein>
<evidence type="ECO:0000256" key="18">
    <source>
        <dbReference type="SAM" id="Phobius"/>
    </source>
</evidence>
<dbReference type="AlphaFoldDB" id="A0A2B4RXE2"/>
<dbReference type="InterPro" id="IPR008590">
    <property type="entry name" value="TMEM_230/134"/>
</dbReference>
<keyword evidence="20" id="KW-1185">Reference proteome</keyword>